<accession>A0AAE1HYM6</accession>
<proteinExistence type="predicted"/>
<reference evidence="1" key="1">
    <citation type="submission" date="2021-07" db="EMBL/GenBank/DDBJ databases">
        <authorList>
            <person name="Catto M.A."/>
            <person name="Jacobson A."/>
            <person name="Kennedy G."/>
            <person name="Labadie P."/>
            <person name="Hunt B.G."/>
            <person name="Srinivasan R."/>
        </authorList>
    </citation>
    <scope>NUCLEOTIDE SEQUENCE</scope>
    <source>
        <strain evidence="1">PL_HMW_Pooled</strain>
        <tissue evidence="1">Head</tissue>
    </source>
</reference>
<gene>
    <name evidence="1" type="ORF">KUF71_017541</name>
</gene>
<reference evidence="1" key="2">
    <citation type="journal article" date="2023" name="BMC Genomics">
        <title>Pest status, molecular evolution, and epigenetic factors derived from the genome assembly of Frankliniella fusca, a thysanopteran phytovirus vector.</title>
        <authorList>
            <person name="Catto M.A."/>
            <person name="Labadie P.E."/>
            <person name="Jacobson A.L."/>
            <person name="Kennedy G.G."/>
            <person name="Srinivasan R."/>
            <person name="Hunt B.G."/>
        </authorList>
    </citation>
    <scope>NUCLEOTIDE SEQUENCE</scope>
    <source>
        <strain evidence="1">PL_HMW_Pooled</strain>
    </source>
</reference>
<comment type="caution">
    <text evidence="1">The sequence shown here is derived from an EMBL/GenBank/DDBJ whole genome shotgun (WGS) entry which is preliminary data.</text>
</comment>
<dbReference type="AlphaFoldDB" id="A0AAE1HYM6"/>
<sequence>MLQLTVMLTISMPSNSNFNVFTGITQPTEEQSGLLSEFDVQCYLKMKLPNIYNKCFRQLDGSSVFLFLLKFKQNLDRTWLCLPLAFNFRSLRDL</sequence>
<organism evidence="1 2">
    <name type="scientific">Frankliniella fusca</name>
    <dbReference type="NCBI Taxonomy" id="407009"/>
    <lineage>
        <taxon>Eukaryota</taxon>
        <taxon>Metazoa</taxon>
        <taxon>Ecdysozoa</taxon>
        <taxon>Arthropoda</taxon>
        <taxon>Hexapoda</taxon>
        <taxon>Insecta</taxon>
        <taxon>Pterygota</taxon>
        <taxon>Neoptera</taxon>
        <taxon>Paraneoptera</taxon>
        <taxon>Thysanoptera</taxon>
        <taxon>Terebrantia</taxon>
        <taxon>Thripoidea</taxon>
        <taxon>Thripidae</taxon>
        <taxon>Frankliniella</taxon>
    </lineage>
</organism>
<keyword evidence="2" id="KW-1185">Reference proteome</keyword>
<dbReference type="Proteomes" id="UP001219518">
    <property type="component" value="Unassembled WGS sequence"/>
</dbReference>
<protein>
    <submittedName>
        <fullName evidence="1">NIPA-like protein</fullName>
    </submittedName>
</protein>
<evidence type="ECO:0000313" key="2">
    <source>
        <dbReference type="Proteomes" id="UP001219518"/>
    </source>
</evidence>
<evidence type="ECO:0000313" key="1">
    <source>
        <dbReference type="EMBL" id="KAK3929055.1"/>
    </source>
</evidence>
<name>A0AAE1HYM6_9NEOP</name>
<dbReference type="EMBL" id="JAHWGI010001376">
    <property type="protein sequence ID" value="KAK3929055.1"/>
    <property type="molecule type" value="Genomic_DNA"/>
</dbReference>